<dbReference type="InterPro" id="IPR027020">
    <property type="entry name" value="YnjB"/>
</dbReference>
<dbReference type="AlphaFoldDB" id="A0AAW6UAD6"/>
<dbReference type="Pfam" id="PF13416">
    <property type="entry name" value="SBP_bac_8"/>
    <property type="match status" value="1"/>
</dbReference>
<evidence type="ECO:0000313" key="2">
    <source>
        <dbReference type="Proteomes" id="UP001431532"/>
    </source>
</evidence>
<organism evidence="1 2">
    <name type="scientific">Peloplasma aerotolerans</name>
    <dbReference type="NCBI Taxonomy" id="3044389"/>
    <lineage>
        <taxon>Bacteria</taxon>
        <taxon>Bacillati</taxon>
        <taxon>Mycoplasmatota</taxon>
        <taxon>Mollicutes</taxon>
        <taxon>Acholeplasmatales</taxon>
        <taxon>Acholeplasmataceae</taxon>
        <taxon>Peloplasma</taxon>
    </lineage>
</organism>
<comment type="caution">
    <text evidence="1">The sequence shown here is derived from an EMBL/GenBank/DDBJ whole genome shotgun (WGS) entry which is preliminary data.</text>
</comment>
<dbReference type="PROSITE" id="PS51257">
    <property type="entry name" value="PROKAR_LIPOPROTEIN"/>
    <property type="match status" value="1"/>
</dbReference>
<dbReference type="RefSeq" id="WP_282839485.1">
    <property type="nucleotide sequence ID" value="NZ_JASCXW010000016.1"/>
</dbReference>
<dbReference type="EMBL" id="JASCXW010000016">
    <property type="protein sequence ID" value="MDI6453056.1"/>
    <property type="molecule type" value="Genomic_DNA"/>
</dbReference>
<dbReference type="PANTHER" id="PTHR42779">
    <property type="entry name" value="PROTEIN YNJB"/>
    <property type="match status" value="1"/>
</dbReference>
<dbReference type="NCBIfam" id="NF008633">
    <property type="entry name" value="PRK11622.1"/>
    <property type="match status" value="1"/>
</dbReference>
<dbReference type="PIRSF" id="PIRSF029172">
    <property type="entry name" value="UCP029172_ABC_sbc_YnjB"/>
    <property type="match status" value="1"/>
</dbReference>
<keyword evidence="2" id="KW-1185">Reference proteome</keyword>
<reference evidence="1" key="1">
    <citation type="submission" date="2023-05" db="EMBL/GenBank/DDBJ databases">
        <title>Mariniplasma microaerophilum sp. nov., a novel anaerobic mollicute isolated from terrestrial mud volcano, Taman Peninsula, Russia.</title>
        <authorList>
            <person name="Khomyakova M.A."/>
            <person name="Merkel A.Y."/>
            <person name="Slobodkin A.I."/>
        </authorList>
    </citation>
    <scope>NUCLEOTIDE SEQUENCE</scope>
    <source>
        <strain evidence="1">M4Ah</strain>
    </source>
</reference>
<evidence type="ECO:0000313" key="1">
    <source>
        <dbReference type="EMBL" id="MDI6453056.1"/>
    </source>
</evidence>
<dbReference type="PANTHER" id="PTHR42779:SF1">
    <property type="entry name" value="PROTEIN YNJB"/>
    <property type="match status" value="1"/>
</dbReference>
<gene>
    <name evidence="1" type="ORF">QJ521_05740</name>
</gene>
<dbReference type="SUPFAM" id="SSF53850">
    <property type="entry name" value="Periplasmic binding protein-like II"/>
    <property type="match status" value="1"/>
</dbReference>
<accession>A0AAW6UAD6</accession>
<sequence>MKINKVLISVIVVLIITILSACQNNDEVIDISSLQDWDEVLEFGRNKEVNILMWGGNESINQYMDTYVSDNVMELYGIKLVRTPMNAPEFLTKLINEKKANQSRGTADLLWINAENFLTAKEGNLLDGPFTDLLPNLNTYYDLEASDLNYDSGIPIDGYEGIWGRAQLVFSYDEAVITNPPKTYEELKTWVIANPGKFTYPRLPDDFVGAAFVRNAFYELTGDSNIFQTDVSEAQRFALSQNVKDYFISLNPYLWNQGTSFPATQAQLDALFKNGEVTLTMGFEIGKTAGLIQSGVYPNTVKSYVFDSGTIGNSHYLAIPFNSPKKAAALLVMDFLQSPEAQIEKMKANVWGDMPAFDVSLLTEAQQIELSAIQSVSGMISLDELTSKRLPEMNALWISWIKELWVNDIAGKS</sequence>
<protein>
    <submittedName>
        <fullName evidence="1">ABC transporter substrate-binding protein</fullName>
    </submittedName>
</protein>
<name>A0AAW6UAD6_9MOLU</name>
<dbReference type="InterPro" id="IPR006059">
    <property type="entry name" value="SBP"/>
</dbReference>
<dbReference type="Proteomes" id="UP001431532">
    <property type="component" value="Unassembled WGS sequence"/>
</dbReference>
<dbReference type="Gene3D" id="3.40.190.10">
    <property type="entry name" value="Periplasmic binding protein-like II"/>
    <property type="match status" value="2"/>
</dbReference>
<proteinExistence type="predicted"/>